<dbReference type="VEuPathDB" id="TrichDB:TRFO_10643"/>
<evidence type="ECO:0000256" key="2">
    <source>
        <dbReference type="ARBA" id="ARBA00022737"/>
    </source>
</evidence>
<dbReference type="PROSITE" id="PS51746">
    <property type="entry name" value="PPM_2"/>
    <property type="match status" value="1"/>
</dbReference>
<dbReference type="Proteomes" id="UP000179807">
    <property type="component" value="Unassembled WGS sequence"/>
</dbReference>
<feature type="compositionally biased region" description="Low complexity" evidence="3">
    <location>
        <begin position="618"/>
        <end position="628"/>
    </location>
</feature>
<feature type="domain" description="PPM-type phosphatase" evidence="4">
    <location>
        <begin position="702"/>
        <end position="934"/>
    </location>
</feature>
<dbReference type="InterPro" id="IPR003591">
    <property type="entry name" value="Leu-rich_rpt_typical-subtyp"/>
</dbReference>
<dbReference type="RefSeq" id="XP_068348298.1">
    <property type="nucleotide sequence ID" value="XM_068495579.1"/>
</dbReference>
<dbReference type="SMART" id="SM00331">
    <property type="entry name" value="PP2C_SIG"/>
    <property type="match status" value="1"/>
</dbReference>
<accession>A0A1J4J8Z4</accession>
<comment type="caution">
    <text evidence="5">The sequence shown here is derived from an EMBL/GenBank/DDBJ whole genome shotgun (WGS) entry which is preliminary data.</text>
</comment>
<sequence length="939" mass="105795">MGAEASRPLLDSSRPSISFRNRLLKKIPYRIPPNHRLEIIDLTNNRITCLPKHLKNLKSLDISLNKLTTIDGPIESSLLTYENLTELKIRGNYLTDIPKSLEALKSLKILHLGNNRLLKFDLCLPNLISLDLSSNQIQNFDQIRSNKIVSLNLSFNFLNEFHTQNFPNIRQLILTGNNLKEFSLANDKNIIFSSLTMLNISHNIIKEFEDVSNCAPKLEKLNISYNLLNKFPSKLPKTLNGVDLSYNKLVLIDEDLSKMRALNLLLLNHNFLTKMPKLPLGLDSIRLDKNRISHHVCLQSSLMQSLPLRANKLTEIPNFSNSTITVLNISRNKIVNINTKNFSKCIVRCDLSFNQIEKIPEIFFIDLPHIRFLNIDGNKIQQLPDNILNTNLVSLNISENPISDLPELPSTITHIYGTKCQFVKFPKSVTKLQNLDHLNFAFNQIDIIPSNVNSESFIMAGNNVKFIPTNLLTTVVYLDLSFNKLENIEINFSLPTIVVLNLIGNELKKFQIRSEIPNLSTLRLSKNPGLKIPNFNNNLQFMPKLCYLDLCLTSVNVVIPIPGFIDICELVTPNINFFNEMNNHKYKYFDIDCDISSQMNESNSLSQDSNKINSLTPSNHQHSQQANHNQEHSTKHNSTKHSFTKTYLNRTVSDKANPSKPYSNQVSSGKINAFEKNSIIDESSFESNSISAISSISLNQNFVGYSEMQGLRPTMEDNLIIRKKDGFKIYAVLDGHGGRQASSLASFHIPKLLNFFTVEDIMKAISETNFLLKNSKVEDGTTLCLVALSDDQTQLICANVGDTRALMIRRNGEVLPLSTDHKPDSRIEMVKVRQNGSYVHDGRVSGVLAVSRALGDFTVEGISADPSFSIRKVDPQTDEKIVIACDGVFDVMSNKEVGKLVMGEKDPFRAASIIRNVAYSRQSQDNISVIVINILAGRD</sequence>
<dbReference type="Pfam" id="PF13855">
    <property type="entry name" value="LRR_8"/>
    <property type="match status" value="2"/>
</dbReference>
<dbReference type="InterPro" id="IPR001932">
    <property type="entry name" value="PPM-type_phosphatase-like_dom"/>
</dbReference>
<dbReference type="InterPro" id="IPR032675">
    <property type="entry name" value="LRR_dom_sf"/>
</dbReference>
<name>A0A1J4J8Z4_9EUKA</name>
<dbReference type="AlphaFoldDB" id="A0A1J4J8Z4"/>
<evidence type="ECO:0000313" key="6">
    <source>
        <dbReference type="Proteomes" id="UP000179807"/>
    </source>
</evidence>
<dbReference type="SUPFAM" id="SSF81606">
    <property type="entry name" value="PP2C-like"/>
    <property type="match status" value="1"/>
</dbReference>
<dbReference type="Gene3D" id="3.60.40.10">
    <property type="entry name" value="PPM-type phosphatase domain"/>
    <property type="match status" value="1"/>
</dbReference>
<dbReference type="SMART" id="SM00332">
    <property type="entry name" value="PP2Cc"/>
    <property type="match status" value="1"/>
</dbReference>
<dbReference type="PROSITE" id="PS51450">
    <property type="entry name" value="LRR"/>
    <property type="match status" value="5"/>
</dbReference>
<dbReference type="Pfam" id="PF00481">
    <property type="entry name" value="PP2C"/>
    <property type="match status" value="1"/>
</dbReference>
<dbReference type="PANTHER" id="PTHR47992">
    <property type="entry name" value="PROTEIN PHOSPHATASE"/>
    <property type="match status" value="1"/>
</dbReference>
<dbReference type="CDD" id="cd00143">
    <property type="entry name" value="PP2Cc"/>
    <property type="match status" value="1"/>
</dbReference>
<dbReference type="InterPro" id="IPR001611">
    <property type="entry name" value="Leu-rich_rpt"/>
</dbReference>
<gene>
    <name evidence="5" type="ORF">TRFO_10643</name>
</gene>
<dbReference type="SUPFAM" id="SSF52058">
    <property type="entry name" value="L domain-like"/>
    <property type="match status" value="3"/>
</dbReference>
<dbReference type="OrthoDB" id="10264738at2759"/>
<keyword evidence="2" id="KW-0677">Repeat</keyword>
<dbReference type="SMART" id="SM00364">
    <property type="entry name" value="LRR_BAC"/>
    <property type="match status" value="8"/>
</dbReference>
<protein>
    <recommendedName>
        <fullName evidence="4">PPM-type phosphatase domain-containing protein</fullName>
    </recommendedName>
</protein>
<dbReference type="Gene3D" id="3.80.10.10">
    <property type="entry name" value="Ribonuclease Inhibitor"/>
    <property type="match status" value="4"/>
</dbReference>
<dbReference type="SMART" id="SM00365">
    <property type="entry name" value="LRR_SD22"/>
    <property type="match status" value="8"/>
</dbReference>
<keyword evidence="6" id="KW-1185">Reference proteome</keyword>
<dbReference type="GeneID" id="94830283"/>
<keyword evidence="1" id="KW-0433">Leucine-rich repeat</keyword>
<evidence type="ECO:0000259" key="4">
    <source>
        <dbReference type="PROSITE" id="PS51746"/>
    </source>
</evidence>
<reference evidence="5" key="1">
    <citation type="submission" date="2016-10" db="EMBL/GenBank/DDBJ databases">
        <authorList>
            <person name="Benchimol M."/>
            <person name="Almeida L.G."/>
            <person name="Vasconcelos A.T."/>
            <person name="Perreira-Neves A."/>
            <person name="Rosa I.A."/>
            <person name="Tasca T."/>
            <person name="Bogo M.R."/>
            <person name="de Souza W."/>
        </authorList>
    </citation>
    <scope>NUCLEOTIDE SEQUENCE [LARGE SCALE GENOMIC DNA]</scope>
    <source>
        <strain evidence="5">K</strain>
    </source>
</reference>
<evidence type="ECO:0000313" key="5">
    <source>
        <dbReference type="EMBL" id="OHS95161.1"/>
    </source>
</evidence>
<dbReference type="SMART" id="SM00369">
    <property type="entry name" value="LRR_TYP"/>
    <property type="match status" value="8"/>
</dbReference>
<evidence type="ECO:0000256" key="3">
    <source>
        <dbReference type="SAM" id="MobiDB-lite"/>
    </source>
</evidence>
<feature type="compositionally biased region" description="Polar residues" evidence="3">
    <location>
        <begin position="600"/>
        <end position="617"/>
    </location>
</feature>
<dbReference type="GO" id="GO:0004722">
    <property type="term" value="F:protein serine/threonine phosphatase activity"/>
    <property type="evidence" value="ECO:0007669"/>
    <property type="project" value="InterPro"/>
</dbReference>
<evidence type="ECO:0000256" key="1">
    <source>
        <dbReference type="ARBA" id="ARBA00022614"/>
    </source>
</evidence>
<proteinExistence type="predicted"/>
<dbReference type="EMBL" id="MLAK01001260">
    <property type="protein sequence ID" value="OHS95161.1"/>
    <property type="molecule type" value="Genomic_DNA"/>
</dbReference>
<feature type="region of interest" description="Disordered" evidence="3">
    <location>
        <begin position="600"/>
        <end position="643"/>
    </location>
</feature>
<organism evidence="5 6">
    <name type="scientific">Tritrichomonas foetus</name>
    <dbReference type="NCBI Taxonomy" id="1144522"/>
    <lineage>
        <taxon>Eukaryota</taxon>
        <taxon>Metamonada</taxon>
        <taxon>Parabasalia</taxon>
        <taxon>Tritrichomonadida</taxon>
        <taxon>Tritrichomonadidae</taxon>
        <taxon>Tritrichomonas</taxon>
    </lineage>
</organism>
<dbReference type="InterPro" id="IPR036457">
    <property type="entry name" value="PPM-type-like_dom_sf"/>
</dbReference>
<dbReference type="InterPro" id="IPR015655">
    <property type="entry name" value="PP2C"/>
</dbReference>